<organism evidence="1 2">
    <name type="scientific">Rugamonas fusca</name>
    <dbReference type="NCBI Taxonomy" id="2758568"/>
    <lineage>
        <taxon>Bacteria</taxon>
        <taxon>Pseudomonadati</taxon>
        <taxon>Pseudomonadota</taxon>
        <taxon>Betaproteobacteria</taxon>
        <taxon>Burkholderiales</taxon>
        <taxon>Oxalobacteraceae</taxon>
        <taxon>Telluria group</taxon>
        <taxon>Rugamonas</taxon>
    </lineage>
</organism>
<dbReference type="Proteomes" id="UP000566711">
    <property type="component" value="Unassembled WGS sequence"/>
</dbReference>
<dbReference type="RefSeq" id="WP_182220451.1">
    <property type="nucleotide sequence ID" value="NZ_JACEZS010000028.1"/>
</dbReference>
<name>A0A7W2ELW6_9BURK</name>
<dbReference type="EMBL" id="JACEZS010000028">
    <property type="protein sequence ID" value="MBA5608277.1"/>
    <property type="molecule type" value="Genomic_DNA"/>
</dbReference>
<evidence type="ECO:0000313" key="1">
    <source>
        <dbReference type="EMBL" id="MBA5608277.1"/>
    </source>
</evidence>
<protein>
    <submittedName>
        <fullName evidence="1">Uncharacterized protein</fullName>
    </submittedName>
</protein>
<proteinExistence type="predicted"/>
<dbReference type="AlphaFoldDB" id="A0A7W2ELW6"/>
<reference evidence="1 2" key="1">
    <citation type="submission" date="2020-07" db="EMBL/GenBank/DDBJ databases">
        <title>Novel species isolated from subtropical streams in China.</title>
        <authorList>
            <person name="Lu H."/>
        </authorList>
    </citation>
    <scope>NUCLEOTIDE SEQUENCE [LARGE SCALE GENOMIC DNA]</scope>
    <source>
        <strain evidence="1 2">FT3S</strain>
    </source>
</reference>
<gene>
    <name evidence="1" type="ORF">H3H36_23285</name>
</gene>
<comment type="caution">
    <text evidence="1">The sequence shown here is derived from an EMBL/GenBank/DDBJ whole genome shotgun (WGS) entry which is preliminary data.</text>
</comment>
<accession>A0A7W2ELW6</accession>
<sequence>MITVNAAGCGKGKSTNNKKFIASHNDSNFLIIVPSLALANEYADTGLVIHSENTNNVKSHIYQAIEANSSVIVITQKAFLDFERKTFLCSNRTILQDEHLEPFYICKWRMDNHEQWHDMFEIGSVEKSGWYGVNLNMARIDQYIASKDMLDNKQFMLDLIATPQNIYTNKPTIESDSMLFRVISPHIYEGANNIHIACANFKATRQYHLWTTVFNEEFNVKIPFVPYVAPNLTIHFASQKRNSKTFNRSNSIIKDNVISYIKSKCDSPVYVDNNAYETESDWQRVNHNCHGINQFRDEAHIAILSAINYDNLATAFLIDVAGMTSEQIRYSLIGEIAHQVVMRGTLRNDNQNECHVYLMEMDLAAYLTRDIFSQSKYEFIDDTDRPERPPALTPAERKKATLIRKNFPDYREMPTDNLMKESIWSFTNTNGKYSKIYLELMAERQEYEKRMAST</sequence>
<keyword evidence="2" id="KW-1185">Reference proteome</keyword>
<evidence type="ECO:0000313" key="2">
    <source>
        <dbReference type="Proteomes" id="UP000566711"/>
    </source>
</evidence>